<proteinExistence type="predicted"/>
<keyword evidence="2" id="KW-1185">Reference proteome</keyword>
<evidence type="ECO:0000313" key="1">
    <source>
        <dbReference type="EMBL" id="AUG87264.1"/>
    </source>
</evidence>
<name>A0A2H5BLV0_9CAUD</name>
<gene>
    <name evidence="1" type="ORF">SEA_OMAR_80</name>
</gene>
<accession>A0A2H5BLV0</accession>
<sequence length="98" mass="11181">MMISLDKTPRSIADGRTFAYLNRRLRKNDLLALFFEFGERVRRSEAAAFEAYKDKVLNGKACENCGAPVRSFEDFCGGICWEEWHAVNDPETLDKVTA</sequence>
<reference evidence="2" key="1">
    <citation type="submission" date="2017-11" db="EMBL/GenBank/DDBJ databases">
        <authorList>
            <person name="Han C.G."/>
        </authorList>
    </citation>
    <scope>NUCLEOTIDE SEQUENCE [LARGE SCALE GENOMIC DNA]</scope>
</reference>
<organism evidence="1 2">
    <name type="scientific">Streptomyces phage Omar</name>
    <dbReference type="NCBI Taxonomy" id="2059882"/>
    <lineage>
        <taxon>Viruses</taxon>
        <taxon>Duplodnaviria</taxon>
        <taxon>Heunggongvirae</taxon>
        <taxon>Uroviricota</taxon>
        <taxon>Caudoviricetes</taxon>
        <taxon>Arquatrovirinae</taxon>
        <taxon>Omarvirus</taxon>
        <taxon>Omarvirus omar</taxon>
    </lineage>
</organism>
<evidence type="ECO:0000313" key="2">
    <source>
        <dbReference type="Proteomes" id="UP000241892"/>
    </source>
</evidence>
<dbReference type="EMBL" id="MG593802">
    <property type="protein sequence ID" value="AUG87264.1"/>
    <property type="molecule type" value="Genomic_DNA"/>
</dbReference>
<protein>
    <submittedName>
        <fullName evidence="1">Uncharacterized protein</fullName>
    </submittedName>
</protein>
<dbReference type="Proteomes" id="UP000241892">
    <property type="component" value="Segment"/>
</dbReference>